<dbReference type="AlphaFoldDB" id="A0A9E2KWQ6"/>
<reference evidence="9" key="2">
    <citation type="submission" date="2021-04" db="EMBL/GenBank/DDBJ databases">
        <authorList>
            <person name="Gilroy R."/>
        </authorList>
    </citation>
    <scope>NUCLEOTIDE SEQUENCE</scope>
    <source>
        <strain evidence="9">A5-1222</strain>
    </source>
</reference>
<evidence type="ECO:0000259" key="8">
    <source>
        <dbReference type="SMART" id="SM00849"/>
    </source>
</evidence>
<evidence type="ECO:0000313" key="9">
    <source>
        <dbReference type="EMBL" id="MBU3830834.1"/>
    </source>
</evidence>
<reference evidence="9" key="1">
    <citation type="journal article" date="2021" name="PeerJ">
        <title>Extensive microbial diversity within the chicken gut microbiome revealed by metagenomics and culture.</title>
        <authorList>
            <person name="Gilroy R."/>
            <person name="Ravi A."/>
            <person name="Getino M."/>
            <person name="Pursley I."/>
            <person name="Horton D.L."/>
            <person name="Alikhan N.F."/>
            <person name="Baker D."/>
            <person name="Gharbi K."/>
            <person name="Hall N."/>
            <person name="Watson M."/>
            <person name="Adriaenssens E.M."/>
            <person name="Foster-Nyarko E."/>
            <person name="Jarju S."/>
            <person name="Secka A."/>
            <person name="Antonio M."/>
            <person name="Oren A."/>
            <person name="Chaudhuri R.R."/>
            <person name="La Ragione R."/>
            <person name="Hildebrand F."/>
            <person name="Pallen M.J."/>
        </authorList>
    </citation>
    <scope>NUCLEOTIDE SEQUENCE</scope>
    <source>
        <strain evidence="9">A5-1222</strain>
    </source>
</reference>
<dbReference type="InterPro" id="IPR001279">
    <property type="entry name" value="Metallo-B-lactamas"/>
</dbReference>
<dbReference type="SUPFAM" id="SSF56281">
    <property type="entry name" value="Metallo-hydrolase/oxidoreductase"/>
    <property type="match status" value="1"/>
</dbReference>
<dbReference type="Pfam" id="PF22505">
    <property type="entry name" value="RNase_J_b_CASP"/>
    <property type="match status" value="1"/>
</dbReference>
<accession>A0A9E2KWQ6</accession>
<dbReference type="GO" id="GO:0003723">
    <property type="term" value="F:RNA binding"/>
    <property type="evidence" value="ECO:0007669"/>
    <property type="project" value="UniProtKB-KW"/>
</dbReference>
<dbReference type="InterPro" id="IPR055132">
    <property type="entry name" value="RNase_J_b_CASP"/>
</dbReference>
<evidence type="ECO:0000256" key="6">
    <source>
        <dbReference type="ARBA" id="ARBA00022839"/>
    </source>
</evidence>
<feature type="domain" description="Metallo-beta-lactamase" evidence="8">
    <location>
        <begin position="25"/>
        <end position="220"/>
    </location>
</feature>
<dbReference type="Pfam" id="PF07521">
    <property type="entry name" value="RMMBL"/>
    <property type="match status" value="1"/>
</dbReference>
<dbReference type="InterPro" id="IPR036866">
    <property type="entry name" value="RibonucZ/Hydroxyglut_hydro"/>
</dbReference>
<dbReference type="Gene3D" id="3.10.20.580">
    <property type="match status" value="1"/>
</dbReference>
<evidence type="ECO:0000256" key="2">
    <source>
        <dbReference type="ARBA" id="ARBA00022722"/>
    </source>
</evidence>
<dbReference type="Proteomes" id="UP000824247">
    <property type="component" value="Unassembled WGS sequence"/>
</dbReference>
<proteinExistence type="predicted"/>
<dbReference type="SMART" id="SM00849">
    <property type="entry name" value="Lactamase_B"/>
    <property type="match status" value="1"/>
</dbReference>
<dbReference type="PANTHER" id="PTHR43694:SF1">
    <property type="entry name" value="RIBONUCLEASE J"/>
    <property type="match status" value="1"/>
</dbReference>
<dbReference type="InterPro" id="IPR041636">
    <property type="entry name" value="RNase_J_C"/>
</dbReference>
<protein>
    <submittedName>
        <fullName evidence="9">Ribonuclease J</fullName>
    </submittedName>
</protein>
<comment type="caution">
    <text evidence="9">The sequence shown here is derived from an EMBL/GenBank/DDBJ whole genome shotgun (WGS) entry which is preliminary data.</text>
</comment>
<dbReference type="GO" id="GO:0004527">
    <property type="term" value="F:exonuclease activity"/>
    <property type="evidence" value="ECO:0007669"/>
    <property type="project" value="UniProtKB-KW"/>
</dbReference>
<dbReference type="PANTHER" id="PTHR43694">
    <property type="entry name" value="RIBONUCLEASE J"/>
    <property type="match status" value="1"/>
</dbReference>
<keyword evidence="2" id="KW-0540">Nuclease</keyword>
<organism evidence="9 10">
    <name type="scientific">Candidatus Ureaplasma intestinipullorum</name>
    <dbReference type="NCBI Taxonomy" id="2838770"/>
    <lineage>
        <taxon>Bacteria</taxon>
        <taxon>Bacillati</taxon>
        <taxon>Mycoplasmatota</taxon>
        <taxon>Mycoplasmoidales</taxon>
        <taxon>Mycoplasmoidaceae</taxon>
        <taxon>Ureaplasma</taxon>
    </lineage>
</organism>
<dbReference type="GO" id="GO:0046872">
    <property type="term" value="F:metal ion binding"/>
    <property type="evidence" value="ECO:0007669"/>
    <property type="project" value="UniProtKB-KW"/>
</dbReference>
<evidence type="ECO:0000313" key="10">
    <source>
        <dbReference type="Proteomes" id="UP000824247"/>
    </source>
</evidence>
<dbReference type="Gene3D" id="3.60.15.10">
    <property type="entry name" value="Ribonuclease Z/Hydroxyacylglutathione hydrolase-like"/>
    <property type="match status" value="1"/>
</dbReference>
<name>A0A9E2KWQ6_9BACT</name>
<keyword evidence="6" id="KW-0269">Exonuclease</keyword>
<dbReference type="Pfam" id="PF17770">
    <property type="entry name" value="RNase_J_C"/>
    <property type="match status" value="1"/>
</dbReference>
<dbReference type="CDD" id="cd07714">
    <property type="entry name" value="RNaseJ_MBL-fold"/>
    <property type="match status" value="1"/>
</dbReference>
<keyword evidence="1" id="KW-0963">Cytoplasm</keyword>
<keyword evidence="5" id="KW-0862">Zinc</keyword>
<keyword evidence="3" id="KW-0479">Metal-binding</keyword>
<dbReference type="InterPro" id="IPR042173">
    <property type="entry name" value="RNase_J_2"/>
</dbReference>
<dbReference type="Pfam" id="PF00753">
    <property type="entry name" value="Lactamase_B"/>
    <property type="match status" value="1"/>
</dbReference>
<evidence type="ECO:0000256" key="1">
    <source>
        <dbReference type="ARBA" id="ARBA00022490"/>
    </source>
</evidence>
<dbReference type="Gene3D" id="3.40.50.10710">
    <property type="entry name" value="Metallo-hydrolase/oxidoreductase"/>
    <property type="match status" value="1"/>
</dbReference>
<dbReference type="InterPro" id="IPR004613">
    <property type="entry name" value="RNase_J"/>
</dbReference>
<dbReference type="NCBIfam" id="TIGR00649">
    <property type="entry name" value="MG423"/>
    <property type="match status" value="1"/>
</dbReference>
<keyword evidence="7" id="KW-0694">RNA-binding</keyword>
<evidence type="ECO:0000256" key="3">
    <source>
        <dbReference type="ARBA" id="ARBA00022723"/>
    </source>
</evidence>
<sequence>MENNKNKHNKTPTYIYALGGLEEIGKNTYVVEHGNDLVLVDAGIKFANDLLLGFDGLIANYSVLVEKQDKIKALIITHGHEDHIGGIVHILKKVKIPKIIAPVLSTKLIEKKLNEHKNIFKPEIIPYLDDDEFKFGEIEVDFFRVCHSIPDSFAVAFKTPNGNIVETGDFRFDFATSSDQTNLFKLMQIASRGIDLLLCESTSSEVPGFSESEKYIIKNIEDYIKEAKGRVFVSTFASNLSRIESIIAMGINLNRKVAILGKSMEANVKISRRLGYLKASDLDFIQAKDIVNYPDNEVLVILTGSQGEENAALNVMASQKHSKISLKPTDTIILSSNPIPGNFAAVEQMTNNLYKLGVTVIENSPEKKIHASGHATRSEQQLMIQSIGAKYVMPIHGEYKMLKTLKKNTMDLGYAPENIIIAKNGDVVQLLDHEVTLTDIHYNATPMFINGHDINENSYDLLQERNTLSSDGIVRILIVYSQKQKSIINVTLLTRGSFYAKDFSSLVHKITSTLKHEISKELNNENFDFKNLEEIVIGIAKPMIWRWIKKNPIFVIDFQNFDNLEKLSNNKDYFIKKQNTAPIINNLEENIDDGEYYGE</sequence>
<evidence type="ECO:0000256" key="4">
    <source>
        <dbReference type="ARBA" id="ARBA00022801"/>
    </source>
</evidence>
<dbReference type="InterPro" id="IPR011108">
    <property type="entry name" value="RMMBL"/>
</dbReference>
<dbReference type="EMBL" id="JAHLFM010000024">
    <property type="protein sequence ID" value="MBU3830834.1"/>
    <property type="molecule type" value="Genomic_DNA"/>
</dbReference>
<evidence type="ECO:0000256" key="5">
    <source>
        <dbReference type="ARBA" id="ARBA00022833"/>
    </source>
</evidence>
<gene>
    <name evidence="9" type="ORF">H9897_01640</name>
</gene>
<evidence type="ECO:0000256" key="7">
    <source>
        <dbReference type="ARBA" id="ARBA00022884"/>
    </source>
</evidence>
<keyword evidence="4" id="KW-0378">Hydrolase</keyword>